<proteinExistence type="inferred from homology"/>
<dbReference type="RefSeq" id="WP_004732134.1">
    <property type="nucleotide sequence ID" value="NZ_AP025477.1"/>
</dbReference>
<dbReference type="PANTHER" id="PTHR30537:SF5">
    <property type="entry name" value="HTH-TYPE TRANSCRIPTIONAL ACTIVATOR TTDR-RELATED"/>
    <property type="match status" value="1"/>
</dbReference>
<dbReference type="EMBL" id="CCJV01000088">
    <property type="protein sequence ID" value="CDT39856.1"/>
    <property type="molecule type" value="Genomic_DNA"/>
</dbReference>
<dbReference type="FunFam" id="1.10.10.10:FF:000001">
    <property type="entry name" value="LysR family transcriptional regulator"/>
    <property type="match status" value="1"/>
</dbReference>
<dbReference type="Gene3D" id="1.10.10.10">
    <property type="entry name" value="Winged helix-like DNA-binding domain superfamily/Winged helix DNA-binding domain"/>
    <property type="match status" value="1"/>
</dbReference>
<dbReference type="PROSITE" id="PS50931">
    <property type="entry name" value="HTH_LYSR"/>
    <property type="match status" value="1"/>
</dbReference>
<reference evidence="9" key="2">
    <citation type="submission" date="2014-06" db="EMBL/GenBank/DDBJ databases">
        <authorList>
            <person name="Le Roux Frederique"/>
        </authorList>
    </citation>
    <scope>NUCLEOTIDE SEQUENCE [LARGE SCALE GENOMIC DNA]</scope>
    <source>
        <strain evidence="9">J5-5</strain>
    </source>
</reference>
<organism evidence="7 9">
    <name type="scientific">Vibrio crassostreae</name>
    <dbReference type="NCBI Taxonomy" id="246167"/>
    <lineage>
        <taxon>Bacteria</taxon>
        <taxon>Pseudomonadati</taxon>
        <taxon>Pseudomonadota</taxon>
        <taxon>Gammaproteobacteria</taxon>
        <taxon>Vibrionales</taxon>
        <taxon>Vibrionaceae</taxon>
        <taxon>Vibrio</taxon>
    </lineage>
</organism>
<comment type="similarity">
    <text evidence="1">Belongs to the LysR transcriptional regulatory family.</text>
</comment>
<dbReference type="Pfam" id="PF03466">
    <property type="entry name" value="LysR_substrate"/>
    <property type="match status" value="1"/>
</dbReference>
<gene>
    <name evidence="6" type="ORF">VCR4J5_200135</name>
    <name evidence="7" type="ORF">VCR5J5_290016</name>
</gene>
<evidence type="ECO:0000256" key="2">
    <source>
        <dbReference type="ARBA" id="ARBA00023015"/>
    </source>
</evidence>
<dbReference type="SUPFAM" id="SSF46785">
    <property type="entry name" value="Winged helix' DNA-binding domain"/>
    <property type="match status" value="1"/>
</dbReference>
<evidence type="ECO:0000256" key="4">
    <source>
        <dbReference type="ARBA" id="ARBA00023163"/>
    </source>
</evidence>
<accession>A0A0T7DIQ7</accession>
<dbReference type="GO" id="GO:0006351">
    <property type="term" value="P:DNA-templated transcription"/>
    <property type="evidence" value="ECO:0007669"/>
    <property type="project" value="TreeGrafter"/>
</dbReference>
<dbReference type="EMBL" id="CCJX01000103">
    <property type="protein sequence ID" value="CDT33354.1"/>
    <property type="molecule type" value="Genomic_DNA"/>
</dbReference>
<evidence type="ECO:0000313" key="7">
    <source>
        <dbReference type="EMBL" id="CDT39856.1"/>
    </source>
</evidence>
<dbReference type="Pfam" id="PF00126">
    <property type="entry name" value="HTH_1"/>
    <property type="match status" value="1"/>
</dbReference>
<dbReference type="GeneID" id="93902848"/>
<dbReference type="InterPro" id="IPR005119">
    <property type="entry name" value="LysR_subst-bd"/>
</dbReference>
<reference evidence="7 8" key="1">
    <citation type="submission" date="2014-06" db="EMBL/GenBank/DDBJ databases">
        <authorList>
            <person name="Le Roux F."/>
        </authorList>
    </citation>
    <scope>NUCLEOTIDE SEQUENCE</scope>
    <source>
        <strain evidence="6 8">J5-4</strain>
        <strain evidence="7">J5-5</strain>
    </source>
</reference>
<evidence type="ECO:0000256" key="1">
    <source>
        <dbReference type="ARBA" id="ARBA00009437"/>
    </source>
</evidence>
<dbReference type="PANTHER" id="PTHR30537">
    <property type="entry name" value="HTH-TYPE TRANSCRIPTIONAL REGULATOR"/>
    <property type="match status" value="1"/>
</dbReference>
<dbReference type="InterPro" id="IPR036388">
    <property type="entry name" value="WH-like_DNA-bd_sf"/>
</dbReference>
<evidence type="ECO:0000259" key="5">
    <source>
        <dbReference type="PROSITE" id="PS50931"/>
    </source>
</evidence>
<keyword evidence="2" id="KW-0805">Transcription regulation</keyword>
<dbReference type="CDD" id="cd08422">
    <property type="entry name" value="PBP2_CrgA_like"/>
    <property type="match status" value="1"/>
</dbReference>
<dbReference type="InterPro" id="IPR036390">
    <property type="entry name" value="WH_DNA-bd_sf"/>
</dbReference>
<dbReference type="InterPro" id="IPR058163">
    <property type="entry name" value="LysR-type_TF_proteobact-type"/>
</dbReference>
<dbReference type="Gene3D" id="3.40.190.290">
    <property type="match status" value="1"/>
</dbReference>
<keyword evidence="3" id="KW-0238">DNA-binding</keyword>
<protein>
    <submittedName>
        <fullName evidence="7">Transcriptional regulator, AsnC family</fullName>
    </submittedName>
</protein>
<dbReference type="Proteomes" id="UP000049077">
    <property type="component" value="Unassembled WGS sequence"/>
</dbReference>
<dbReference type="GO" id="GO:0043565">
    <property type="term" value="F:sequence-specific DNA binding"/>
    <property type="evidence" value="ECO:0007669"/>
    <property type="project" value="TreeGrafter"/>
</dbReference>
<sequence>MPNTNQLLLFLDVVQQGSFTKAATLHDMDNSSLSKQIKKLEQDLGVQLLNRSTRSFSLTSAGEDILAQTYVLKDTINQIQGIADSYQSEPKGVLRITSPIYFGQQYLQPIITQFMRKYPDVQIVLSLDDKIANIIAGQFDIAFRFSKLVESNLIAKKIADSNFMLVASNDFVKQHGEPKTPQDLLALPAVIYTNGDMTVDHLRISEEPHGNTFQSLTIRGNYKVSDVRTMVSCVKDGLGYGFLDQSNLYASMKELGLVTLLPDYPISTIDTAIYAVYPHRKQTKLVKEFITTVQDYIGSPTIWEKMQQG</sequence>
<keyword evidence="4" id="KW-0804">Transcription</keyword>
<keyword evidence="8" id="KW-1185">Reference proteome</keyword>
<evidence type="ECO:0000313" key="8">
    <source>
        <dbReference type="Proteomes" id="UP000049077"/>
    </source>
</evidence>
<evidence type="ECO:0000313" key="9">
    <source>
        <dbReference type="Proteomes" id="UP000049495"/>
    </source>
</evidence>
<comment type="caution">
    <text evidence="7">The sequence shown here is derived from an EMBL/GenBank/DDBJ whole genome shotgun (WGS) entry which is preliminary data.</text>
</comment>
<dbReference type="AlphaFoldDB" id="A0A0T7DIQ7"/>
<evidence type="ECO:0000313" key="6">
    <source>
        <dbReference type="EMBL" id="CDT33354.1"/>
    </source>
</evidence>
<dbReference type="InterPro" id="IPR000847">
    <property type="entry name" value="LysR_HTH_N"/>
</dbReference>
<dbReference type="Proteomes" id="UP000049495">
    <property type="component" value="Unassembled WGS sequence"/>
</dbReference>
<evidence type="ECO:0000256" key="3">
    <source>
        <dbReference type="ARBA" id="ARBA00023125"/>
    </source>
</evidence>
<feature type="domain" description="HTH lysR-type" evidence="5">
    <location>
        <begin position="2"/>
        <end position="59"/>
    </location>
</feature>
<dbReference type="OrthoDB" id="9786526at2"/>
<name>A0A0T7DIQ7_9VIBR</name>
<dbReference type="GO" id="GO:0003700">
    <property type="term" value="F:DNA-binding transcription factor activity"/>
    <property type="evidence" value="ECO:0007669"/>
    <property type="project" value="InterPro"/>
</dbReference>
<dbReference type="SUPFAM" id="SSF53850">
    <property type="entry name" value="Periplasmic binding protein-like II"/>
    <property type="match status" value="1"/>
</dbReference>